<feature type="transmembrane region" description="Helical" evidence="2">
    <location>
        <begin position="234"/>
        <end position="254"/>
    </location>
</feature>
<feature type="transmembrane region" description="Helical" evidence="2">
    <location>
        <begin position="111"/>
        <end position="129"/>
    </location>
</feature>
<evidence type="ECO:0000256" key="2">
    <source>
        <dbReference type="SAM" id="Phobius"/>
    </source>
</evidence>
<evidence type="ECO:0000256" key="1">
    <source>
        <dbReference type="SAM" id="MobiDB-lite"/>
    </source>
</evidence>
<gene>
    <name evidence="3" type="ORF">CHH64_02490</name>
</gene>
<feature type="transmembrane region" description="Helical" evidence="2">
    <location>
        <begin position="141"/>
        <end position="160"/>
    </location>
</feature>
<keyword evidence="2" id="KW-0472">Membrane</keyword>
<feature type="transmembrane region" description="Helical" evidence="2">
    <location>
        <begin position="29"/>
        <end position="48"/>
    </location>
</feature>
<dbReference type="Proteomes" id="UP000216013">
    <property type="component" value="Unassembled WGS sequence"/>
</dbReference>
<keyword evidence="2" id="KW-0812">Transmembrane</keyword>
<protein>
    <recommendedName>
        <fullName evidence="5">O-antigen ligase like membrane protein</fullName>
    </recommendedName>
</protein>
<feature type="transmembrane region" description="Helical" evidence="2">
    <location>
        <begin position="386"/>
        <end position="410"/>
    </location>
</feature>
<comment type="caution">
    <text evidence="3">The sequence shown here is derived from an EMBL/GenBank/DDBJ whole genome shotgun (WGS) entry which is preliminary data.</text>
</comment>
<feature type="transmembrane region" description="Helical" evidence="2">
    <location>
        <begin position="210"/>
        <end position="228"/>
    </location>
</feature>
<organism evidence="3 4">
    <name type="scientific">Terribacillus saccharophilus</name>
    <dbReference type="NCBI Taxonomy" id="361277"/>
    <lineage>
        <taxon>Bacteria</taxon>
        <taxon>Bacillati</taxon>
        <taxon>Bacillota</taxon>
        <taxon>Bacilli</taxon>
        <taxon>Bacillales</taxon>
        <taxon>Bacillaceae</taxon>
        <taxon>Terribacillus</taxon>
    </lineage>
</organism>
<dbReference type="InterPro" id="IPR049504">
    <property type="entry name" value="O-antigen_lig"/>
</dbReference>
<feature type="transmembrane region" description="Helical" evidence="2">
    <location>
        <begin position="54"/>
        <end position="71"/>
    </location>
</feature>
<dbReference type="Pfam" id="PF13425">
    <property type="entry name" value="O-antigen_lig"/>
    <property type="match status" value="1"/>
</dbReference>
<feature type="transmembrane region" description="Helical" evidence="2">
    <location>
        <begin position="444"/>
        <end position="462"/>
    </location>
</feature>
<dbReference type="EMBL" id="NPBV01000002">
    <property type="protein sequence ID" value="PAD22600.1"/>
    <property type="molecule type" value="Genomic_DNA"/>
</dbReference>
<accession>A0A268AEQ7</accession>
<evidence type="ECO:0000313" key="4">
    <source>
        <dbReference type="Proteomes" id="UP000216013"/>
    </source>
</evidence>
<keyword evidence="2" id="KW-1133">Transmembrane helix</keyword>
<evidence type="ECO:0008006" key="5">
    <source>
        <dbReference type="Google" id="ProtNLM"/>
    </source>
</evidence>
<evidence type="ECO:0000313" key="3">
    <source>
        <dbReference type="EMBL" id="PAD22600.1"/>
    </source>
</evidence>
<feature type="transmembrane region" description="Helical" evidence="2">
    <location>
        <begin position="180"/>
        <end position="205"/>
    </location>
</feature>
<feature type="transmembrane region" description="Helical" evidence="2">
    <location>
        <begin position="78"/>
        <end position="99"/>
    </location>
</feature>
<feature type="region of interest" description="Disordered" evidence="1">
    <location>
        <begin position="302"/>
        <end position="322"/>
    </location>
</feature>
<dbReference type="AlphaFoldDB" id="A0A268AEQ7"/>
<feature type="transmembrane region" description="Helical" evidence="2">
    <location>
        <begin position="261"/>
        <end position="279"/>
    </location>
</feature>
<proteinExistence type="predicted"/>
<feature type="transmembrane region" description="Helical" evidence="2">
    <location>
        <begin position="417"/>
        <end position="438"/>
    </location>
</feature>
<name>A0A268AEQ7_9BACI</name>
<reference evidence="3 4" key="1">
    <citation type="submission" date="2017-07" db="EMBL/GenBank/DDBJ databases">
        <title>Isolation and whole genome analysis of endospore-forming bacteria from heroin.</title>
        <authorList>
            <person name="Kalinowski J."/>
            <person name="Ahrens B."/>
            <person name="Al-Dilaimi A."/>
            <person name="Winkler A."/>
            <person name="Wibberg D."/>
            <person name="Schleenbecker U."/>
            <person name="Ruckert C."/>
            <person name="Wolfel R."/>
            <person name="Grass G."/>
        </authorList>
    </citation>
    <scope>NUCLEOTIDE SEQUENCE [LARGE SCALE GENOMIC DNA]</scope>
    <source>
        <strain evidence="3 4">7528</strain>
    </source>
</reference>
<sequence length="471" mass="52507">MGKSGTKEDNHLQALTQKLKDNYHIFEKLFIFFILAQPFLDLLSYFSIPVSNPIRLLVIPIGALYMISYPDRRWSRNTFIYMLVLAVYFAINFSVNLIWKDPVSVAGELTFILKTFFFITALLVYVMIFRRIGENREWKVIVPKYLFINTSVVSVVMLIAELTGTGKRSYDYLAKQGHSGWFFSGNEISAILGMGFCGAIIYYLFIKKGLLAQIICTALIAVMIWAMLTIGTKVAFGAALLVLGMAFLILLIQAIIKRSNFIQSGVVLVLLAVTVFISPEMPIGNNLGLSVDMANEKAAQQQEQAEAPPLPEEEGGEVPPPGSVRQWSSWQLMALNGREEFFGTVLYYFERAPVIQKVFGMGIGGNYTGEEPRIIEMDILDWFFGFGYLGTLILVLPLLFVIGSILVFIFKQRFRTVSATALFSGVGACIGLGAAFIAGHILSSPASGFYLALFLGFLYGLVKQKPEKFFQ</sequence>